<dbReference type="EMBL" id="JAHFZB010000038">
    <property type="protein sequence ID" value="KAK6469775.1"/>
    <property type="molecule type" value="Genomic_DNA"/>
</dbReference>
<feature type="domain" description="C2H2-type" evidence="8">
    <location>
        <begin position="135"/>
        <end position="162"/>
    </location>
</feature>
<name>A0ABR0YBB9_HUSHU</name>
<feature type="domain" description="C2H2-type" evidence="8">
    <location>
        <begin position="1075"/>
        <end position="1102"/>
    </location>
</feature>
<feature type="region of interest" description="Disordered" evidence="7">
    <location>
        <begin position="1101"/>
        <end position="1170"/>
    </location>
</feature>
<dbReference type="SUPFAM" id="SSF57667">
    <property type="entry name" value="beta-beta-alpha zinc fingers"/>
    <property type="match status" value="10"/>
</dbReference>
<dbReference type="Pfam" id="PF13912">
    <property type="entry name" value="zf-C2H2_6"/>
    <property type="match status" value="2"/>
</dbReference>
<feature type="region of interest" description="Disordered" evidence="7">
    <location>
        <begin position="661"/>
        <end position="703"/>
    </location>
</feature>
<dbReference type="PANTHER" id="PTHR24393:SF163">
    <property type="entry name" value="GASTRULA ZINC FINGER PROTEIN XLCGF7.1-LIKE"/>
    <property type="match status" value="1"/>
</dbReference>
<feature type="domain" description="C2H2-type" evidence="8">
    <location>
        <begin position="817"/>
        <end position="844"/>
    </location>
</feature>
<keyword evidence="5" id="KW-0539">Nucleus</keyword>
<feature type="compositionally biased region" description="Acidic residues" evidence="7">
    <location>
        <begin position="80"/>
        <end position="93"/>
    </location>
</feature>
<feature type="domain" description="C2H2-type" evidence="8">
    <location>
        <begin position="1180"/>
        <end position="1203"/>
    </location>
</feature>
<dbReference type="PROSITE" id="PS50157">
    <property type="entry name" value="ZINC_FINGER_C2H2_2"/>
    <property type="match status" value="18"/>
</dbReference>
<feature type="domain" description="C2H2-type" evidence="8">
    <location>
        <begin position="1047"/>
        <end position="1074"/>
    </location>
</feature>
<dbReference type="Gene3D" id="3.30.160.60">
    <property type="entry name" value="Classic Zinc Finger"/>
    <property type="match status" value="10"/>
</dbReference>
<keyword evidence="1" id="KW-0479">Metal-binding</keyword>
<feature type="region of interest" description="Disordered" evidence="7">
    <location>
        <begin position="441"/>
        <end position="513"/>
    </location>
</feature>
<proteinExistence type="predicted"/>
<gene>
    <name evidence="9" type="ORF">HHUSO_G32185</name>
</gene>
<organism evidence="9 10">
    <name type="scientific">Huso huso</name>
    <name type="common">Beluga</name>
    <name type="synonym">Acipenser huso</name>
    <dbReference type="NCBI Taxonomy" id="61971"/>
    <lineage>
        <taxon>Eukaryota</taxon>
        <taxon>Metazoa</taxon>
        <taxon>Chordata</taxon>
        <taxon>Craniata</taxon>
        <taxon>Vertebrata</taxon>
        <taxon>Euteleostomi</taxon>
        <taxon>Actinopterygii</taxon>
        <taxon>Chondrostei</taxon>
        <taxon>Acipenseriformes</taxon>
        <taxon>Acipenseridae</taxon>
        <taxon>Huso</taxon>
    </lineage>
</organism>
<feature type="compositionally biased region" description="Basic and acidic residues" evidence="7">
    <location>
        <begin position="661"/>
        <end position="677"/>
    </location>
</feature>
<evidence type="ECO:0000259" key="8">
    <source>
        <dbReference type="PROSITE" id="PS50157"/>
    </source>
</evidence>
<feature type="domain" description="C2H2-type" evidence="8">
    <location>
        <begin position="939"/>
        <end position="966"/>
    </location>
</feature>
<feature type="compositionally biased region" description="Acidic residues" evidence="7">
    <location>
        <begin position="1148"/>
        <end position="1162"/>
    </location>
</feature>
<sequence>MAAVYKWAAGDLFPDKNEELRPENGQAELVNGLGNDPPLLYTEREIKVEPPEAEMEPESRGAQPLIMSAEARTPVKAEPAEEEEEAEEAEEEGSYYRIKLCEAGETSGEWTRSRDQLRQEGPESEDRDNNGDGPFICKDCGEAFSQRDACETHLRVHTLRDEEGPPDNAASGLDSKNEAPLSDQNGAGGEKLHCCPAAGHEKTKVSFECPDCGEVFAHPLKFRAHKRRHSYAKRAVTLHANKQTESGEKPFKCLDCGKSYCYQTSLETHQRSHGDSKDAFFQELEKLEQSNSLECPECGKHFSRVAALQAHQQGHADARAALPKPHACECGKGFMLPGSLTTHKKSCPGADRSKSGPAGESVQAKEEEKEKKSWECQDCREIFTSTLAFRDHRRRHSAVKSSDSRHANLQTGSGEKRYFCPECGKSYCNLSWFQNHRRSHSDSFRELDRLDDESRSSSECGERFSRAAASQRGSSRASGQRRRKTHPDPKPRRDDAPAASSKQPRQREALLESPRCRKHCPGTAELTAHLPCQGDPEHPHECQSCSKTFASGRILKNHQQLHSKKQQQRSRCPGMPHKCTVCSEGFLTLCGLRNHARTHAGDPRGRPFRCNGCPKTFMTRSGFLRHWKRHCGNPVSQAAGEEAALFEIAGEAAEGALQKNGEKEQLGNDEQPGERGDCSSQSLGRDEQTQTSQVSKPESHKLDGDKSLECLESVEHISRSPALRDHTQRRITAQATLEKPYMCECGIGYCSIWALTRHKKSHAGTGQPFSSRVLAKRESQCCRCHDCGKSFSYLGSLHGHRRFYGGRCAPSIRAKSFKCRDCGECFSDASKFRVHRRRHGSAKCSQTMKANKTSLEKPYRCPDCGKSYCFLASLETHQRTHADTKPAFSSSSSSSWGQSGEQESKLECPVCGKGFSRAAALRTHQQCHLEDQVTLDKPFLCQCGKGYSSSWALSQHRKTAHPELKPPQSCGKRRSGFSSGVELGEQSHECQRCGKCFVSLPKLRAHERLRSKKRHLCPRRSCGYEEEGQLKRHAIARRKQGGRPVHHKCGICNVGFLSLSDLRDHVKNHTARSPFMCTGCPKTFVSRSGFLRHWKRHCGKAETQAEGGASRETEEAQASEVLKREEPEPSGEEEASEEPSGGEKEREESEEEEEEEEEEGGGGEESQGKWKEGKVEEVLFNCNVCGQAFAEEFELYLHFMQHATGCL</sequence>
<feature type="domain" description="C2H2-type" evidence="8">
    <location>
        <begin position="374"/>
        <end position="401"/>
    </location>
</feature>
<feature type="compositionally biased region" description="Low complexity" evidence="7">
    <location>
        <begin position="466"/>
        <end position="478"/>
    </location>
</feature>
<comment type="caution">
    <text evidence="9">The sequence shown here is derived from an EMBL/GenBank/DDBJ whole genome shotgun (WGS) entry which is preliminary data.</text>
</comment>
<dbReference type="SMART" id="SM00355">
    <property type="entry name" value="ZnF_C2H2"/>
    <property type="match status" value="19"/>
</dbReference>
<evidence type="ECO:0000256" key="5">
    <source>
        <dbReference type="ARBA" id="ARBA00023242"/>
    </source>
</evidence>
<feature type="domain" description="C2H2-type" evidence="8">
    <location>
        <begin position="782"/>
        <end position="809"/>
    </location>
</feature>
<feature type="domain" description="C2H2-type" evidence="8">
    <location>
        <begin position="906"/>
        <end position="933"/>
    </location>
</feature>
<dbReference type="PANTHER" id="PTHR24393">
    <property type="entry name" value="ZINC FINGER PROTEIN"/>
    <property type="match status" value="1"/>
</dbReference>
<feature type="domain" description="C2H2-type" evidence="8">
    <location>
        <begin position="251"/>
        <end position="278"/>
    </location>
</feature>
<feature type="region of interest" description="Disordered" evidence="7">
    <location>
        <begin position="345"/>
        <end position="369"/>
    </location>
</feature>
<protein>
    <submittedName>
        <fullName evidence="9">Zinc finger protein 845-like isoform X3</fullName>
    </submittedName>
</protein>
<evidence type="ECO:0000256" key="4">
    <source>
        <dbReference type="ARBA" id="ARBA00022833"/>
    </source>
</evidence>
<feature type="compositionally biased region" description="Acidic residues" evidence="7">
    <location>
        <begin position="1128"/>
        <end position="1137"/>
    </location>
</feature>
<feature type="compositionally biased region" description="Polar residues" evidence="7">
    <location>
        <begin position="678"/>
        <end position="696"/>
    </location>
</feature>
<accession>A0ABR0YBB9</accession>
<feature type="domain" description="C2H2-type" evidence="8">
    <location>
        <begin position="207"/>
        <end position="234"/>
    </location>
</feature>
<feature type="domain" description="C2H2-type" evidence="8">
    <location>
        <begin position="293"/>
        <end position="320"/>
    </location>
</feature>
<evidence type="ECO:0000313" key="9">
    <source>
        <dbReference type="EMBL" id="KAK6469775.1"/>
    </source>
</evidence>
<dbReference type="Proteomes" id="UP001369086">
    <property type="component" value="Unassembled WGS sequence"/>
</dbReference>
<feature type="domain" description="C2H2-type" evidence="8">
    <location>
        <begin position="988"/>
        <end position="1015"/>
    </location>
</feature>
<feature type="region of interest" description="Disordered" evidence="7">
    <location>
        <begin position="157"/>
        <end position="186"/>
    </location>
</feature>
<feature type="region of interest" description="Disordered" evidence="7">
    <location>
        <begin position="392"/>
        <end position="411"/>
    </location>
</feature>
<dbReference type="InterPro" id="IPR036236">
    <property type="entry name" value="Znf_C2H2_sf"/>
</dbReference>
<evidence type="ECO:0000256" key="2">
    <source>
        <dbReference type="ARBA" id="ARBA00022737"/>
    </source>
</evidence>
<feature type="domain" description="C2H2-type" evidence="8">
    <location>
        <begin position="577"/>
        <end position="604"/>
    </location>
</feature>
<keyword evidence="10" id="KW-1185">Reference proteome</keyword>
<feature type="compositionally biased region" description="Basic and acidic residues" evidence="7">
    <location>
        <begin position="111"/>
        <end position="121"/>
    </location>
</feature>
<evidence type="ECO:0000256" key="3">
    <source>
        <dbReference type="ARBA" id="ARBA00022771"/>
    </source>
</evidence>
<evidence type="ECO:0000313" key="10">
    <source>
        <dbReference type="Proteomes" id="UP001369086"/>
    </source>
</evidence>
<feature type="domain" description="C2H2-type" evidence="8">
    <location>
        <begin position="418"/>
        <end position="445"/>
    </location>
</feature>
<feature type="domain" description="C2H2-type" evidence="8">
    <location>
        <begin position="540"/>
        <end position="567"/>
    </location>
</feature>
<feature type="domain" description="C2H2-type" evidence="8">
    <location>
        <begin position="859"/>
        <end position="886"/>
    </location>
</feature>
<keyword evidence="2" id="KW-0677">Repeat</keyword>
<dbReference type="InterPro" id="IPR013087">
    <property type="entry name" value="Znf_C2H2_type"/>
</dbReference>
<keyword evidence="4" id="KW-0862">Zinc</keyword>
<feature type="compositionally biased region" description="Basic and acidic residues" evidence="7">
    <location>
        <begin position="441"/>
        <end position="465"/>
    </location>
</feature>
<feature type="compositionally biased region" description="Basic and acidic residues" evidence="7">
    <location>
        <begin position="486"/>
        <end position="496"/>
    </location>
</feature>
<evidence type="ECO:0000256" key="1">
    <source>
        <dbReference type="ARBA" id="ARBA00022723"/>
    </source>
</evidence>
<reference evidence="9 10" key="1">
    <citation type="submission" date="2021-05" db="EMBL/GenBank/DDBJ databases">
        <authorList>
            <person name="Zahm M."/>
            <person name="Klopp C."/>
            <person name="Cabau C."/>
            <person name="Kuhl H."/>
            <person name="Suciu R."/>
            <person name="Ciorpac M."/>
            <person name="Holostenco D."/>
            <person name="Gessner J."/>
            <person name="Wuertz S."/>
            <person name="Hohne C."/>
            <person name="Stock M."/>
            <person name="Gislard M."/>
            <person name="Lluch J."/>
            <person name="Milhes M."/>
            <person name="Lampietro C."/>
            <person name="Lopez Roques C."/>
            <person name="Donnadieu C."/>
            <person name="Du K."/>
            <person name="Schartl M."/>
            <person name="Guiguen Y."/>
        </authorList>
    </citation>
    <scope>NUCLEOTIDE SEQUENCE [LARGE SCALE GENOMIC DNA]</scope>
    <source>
        <strain evidence="9">Hh-F2</strain>
        <tissue evidence="9">Blood</tissue>
    </source>
</reference>
<dbReference type="Pfam" id="PF00096">
    <property type="entry name" value="zf-C2H2"/>
    <property type="match status" value="10"/>
</dbReference>
<keyword evidence="3 6" id="KW-0863">Zinc-finger</keyword>
<evidence type="ECO:0000256" key="7">
    <source>
        <dbReference type="SAM" id="MobiDB-lite"/>
    </source>
</evidence>
<feature type="domain" description="C2H2-type" evidence="8">
    <location>
        <begin position="608"/>
        <end position="635"/>
    </location>
</feature>
<feature type="region of interest" description="Disordered" evidence="7">
    <location>
        <begin position="47"/>
        <end position="133"/>
    </location>
</feature>
<evidence type="ECO:0000256" key="6">
    <source>
        <dbReference type="PROSITE-ProRule" id="PRU00042"/>
    </source>
</evidence>
<dbReference type="PROSITE" id="PS00028">
    <property type="entry name" value="ZINC_FINGER_C2H2_1"/>
    <property type="match status" value="15"/>
</dbReference>